<keyword evidence="2" id="KW-0175">Coiled coil</keyword>
<protein>
    <submittedName>
        <fullName evidence="4">Transposase</fullName>
    </submittedName>
</protein>
<dbReference type="EMBL" id="JBHSQV010000122">
    <property type="protein sequence ID" value="MFC5986611.1"/>
    <property type="molecule type" value="Genomic_DNA"/>
</dbReference>
<proteinExistence type="inferred from homology"/>
<dbReference type="RefSeq" id="WP_379893932.1">
    <property type="nucleotide sequence ID" value="NZ_CBCSCT010000087.1"/>
</dbReference>
<dbReference type="Gene3D" id="1.10.10.10">
    <property type="entry name" value="Winged helix-like DNA-binding domain superfamily/Winged helix DNA-binding domain"/>
    <property type="match status" value="3"/>
</dbReference>
<dbReference type="PANTHER" id="PTHR33795:SF1">
    <property type="entry name" value="INSERTION ELEMENT IS150 PROTEIN INSJ"/>
    <property type="match status" value="1"/>
</dbReference>
<name>A0ABW1ING5_9BACL</name>
<evidence type="ECO:0000313" key="4">
    <source>
        <dbReference type="EMBL" id="MFC5986611.1"/>
    </source>
</evidence>
<gene>
    <name evidence="4" type="ORF">ACFPXP_09295</name>
</gene>
<evidence type="ECO:0000256" key="1">
    <source>
        <dbReference type="ARBA" id="ARBA00038232"/>
    </source>
</evidence>
<reference evidence="5" key="1">
    <citation type="journal article" date="2019" name="Int. J. Syst. Evol. Microbiol.">
        <title>The Global Catalogue of Microorganisms (GCM) 10K type strain sequencing project: providing services to taxonomists for standard genome sequencing and annotation.</title>
        <authorList>
            <consortium name="The Broad Institute Genomics Platform"/>
            <consortium name="The Broad Institute Genome Sequencing Center for Infectious Disease"/>
            <person name="Wu L."/>
            <person name="Ma J."/>
        </authorList>
    </citation>
    <scope>NUCLEOTIDE SEQUENCE [LARGE SCALE GENOMIC DNA]</scope>
    <source>
        <strain evidence="5">CCM 8749</strain>
    </source>
</reference>
<dbReference type="Pfam" id="PF13518">
    <property type="entry name" value="HTH_28"/>
    <property type="match status" value="2"/>
</dbReference>
<evidence type="ECO:0000259" key="3">
    <source>
        <dbReference type="Pfam" id="PF13518"/>
    </source>
</evidence>
<feature type="domain" description="Insertion element IS150 protein InsJ-like helix-turn-helix" evidence="3">
    <location>
        <begin position="136"/>
        <end position="188"/>
    </location>
</feature>
<dbReference type="InterPro" id="IPR036388">
    <property type="entry name" value="WH-like_DNA-bd_sf"/>
</dbReference>
<comment type="caution">
    <text evidence="4">The sequence shown here is derived from an EMBL/GenBank/DDBJ whole genome shotgun (WGS) entry which is preliminary data.</text>
</comment>
<organism evidence="4 5">
    <name type="scientific">Marinicrinis lubricantis</name>
    <dbReference type="NCBI Taxonomy" id="2086470"/>
    <lineage>
        <taxon>Bacteria</taxon>
        <taxon>Bacillati</taxon>
        <taxon>Bacillota</taxon>
        <taxon>Bacilli</taxon>
        <taxon>Bacillales</taxon>
        <taxon>Paenibacillaceae</taxon>
    </lineage>
</organism>
<feature type="domain" description="Insertion element IS150 protein InsJ-like helix-turn-helix" evidence="3">
    <location>
        <begin position="12"/>
        <end position="56"/>
    </location>
</feature>
<dbReference type="InterPro" id="IPR055247">
    <property type="entry name" value="InsJ-like_HTH"/>
</dbReference>
<sequence>MGRNGKRISSIKKIEAVEKYNRGEGSQESIARKYGVTKASFQQWIVKYETMGMSGLVITNTNNRYNTELKTAAVEAYLRGEGSQLDVCKKFNILSKTQLQNWVTLYNNGHKDFRATKGRERRINMTEKGRSTTLNERIEIVSYCIANDKDYALTIEEFGVSYQQIYSWVRKYEENGVDGLIDRRGKRRSIEEMSEVERLQAENKMLKAENKRKEMEIAVLKKVQEIERRRY</sequence>
<evidence type="ECO:0000313" key="5">
    <source>
        <dbReference type="Proteomes" id="UP001596250"/>
    </source>
</evidence>
<comment type="similarity">
    <text evidence="1">Belongs to the IS150/IS1296 orfA family.</text>
</comment>
<dbReference type="Proteomes" id="UP001596250">
    <property type="component" value="Unassembled WGS sequence"/>
</dbReference>
<dbReference type="InterPro" id="IPR052057">
    <property type="entry name" value="IS150/IS1296_orfA-like"/>
</dbReference>
<accession>A0ABW1ING5</accession>
<dbReference type="SUPFAM" id="SSF48295">
    <property type="entry name" value="TrpR-like"/>
    <property type="match status" value="3"/>
</dbReference>
<keyword evidence="5" id="KW-1185">Reference proteome</keyword>
<evidence type="ECO:0000256" key="2">
    <source>
        <dbReference type="SAM" id="Coils"/>
    </source>
</evidence>
<feature type="coiled-coil region" evidence="2">
    <location>
        <begin position="189"/>
        <end position="223"/>
    </location>
</feature>
<dbReference type="PANTHER" id="PTHR33795">
    <property type="entry name" value="INSERTION ELEMENT IS150 PROTEIN INSJ"/>
    <property type="match status" value="1"/>
</dbReference>
<dbReference type="InterPro" id="IPR010921">
    <property type="entry name" value="Trp_repressor/repl_initiator"/>
</dbReference>